<protein>
    <submittedName>
        <fullName evidence="1">Uncharacterized protein</fullName>
    </submittedName>
</protein>
<organism evidence="1">
    <name type="scientific">bioreactor metagenome</name>
    <dbReference type="NCBI Taxonomy" id="1076179"/>
    <lineage>
        <taxon>unclassified sequences</taxon>
        <taxon>metagenomes</taxon>
        <taxon>ecological metagenomes</taxon>
    </lineage>
</organism>
<evidence type="ECO:0000313" key="1">
    <source>
        <dbReference type="EMBL" id="MPN09494.1"/>
    </source>
</evidence>
<reference evidence="1" key="1">
    <citation type="submission" date="2019-08" db="EMBL/GenBank/DDBJ databases">
        <authorList>
            <person name="Kucharzyk K."/>
            <person name="Murdoch R.W."/>
            <person name="Higgins S."/>
            <person name="Loffler F."/>
        </authorList>
    </citation>
    <scope>NUCLEOTIDE SEQUENCE</scope>
</reference>
<proteinExistence type="predicted"/>
<sequence>MTPKDLLKLLENKDAVTLDDSKIIIYSQLEEAENIVSEEKCISERDLVK</sequence>
<gene>
    <name evidence="1" type="ORF">SDC9_156784</name>
</gene>
<accession>A0A645FAB1</accession>
<name>A0A645FAB1_9ZZZZ</name>
<dbReference type="EMBL" id="VSSQ01055606">
    <property type="protein sequence ID" value="MPN09494.1"/>
    <property type="molecule type" value="Genomic_DNA"/>
</dbReference>
<dbReference type="AlphaFoldDB" id="A0A645FAB1"/>
<comment type="caution">
    <text evidence="1">The sequence shown here is derived from an EMBL/GenBank/DDBJ whole genome shotgun (WGS) entry which is preliminary data.</text>
</comment>